<keyword evidence="3" id="KW-1185">Reference proteome</keyword>
<feature type="transmembrane region" description="Helical" evidence="1">
    <location>
        <begin position="32"/>
        <end position="57"/>
    </location>
</feature>
<comment type="caution">
    <text evidence="2">The sequence shown here is derived from an EMBL/GenBank/DDBJ whole genome shotgun (WGS) entry which is preliminary data.</text>
</comment>
<accession>A0A4Q4KII4</accession>
<protein>
    <recommendedName>
        <fullName evidence="4">DUF5362 domain-containing protein</fullName>
    </recommendedName>
</protein>
<organism evidence="2 3">
    <name type="scientific">Brumimicrobium glaciale</name>
    <dbReference type="NCBI Taxonomy" id="200475"/>
    <lineage>
        <taxon>Bacteria</taxon>
        <taxon>Pseudomonadati</taxon>
        <taxon>Bacteroidota</taxon>
        <taxon>Flavobacteriia</taxon>
        <taxon>Flavobacteriales</taxon>
        <taxon>Crocinitomicaceae</taxon>
        <taxon>Brumimicrobium</taxon>
    </lineage>
</organism>
<dbReference type="AlphaFoldDB" id="A0A4Q4KII4"/>
<feature type="transmembrane region" description="Helical" evidence="1">
    <location>
        <begin position="104"/>
        <end position="130"/>
    </location>
</feature>
<dbReference type="EMBL" id="SETE01000006">
    <property type="protein sequence ID" value="RYM32590.1"/>
    <property type="molecule type" value="Genomic_DNA"/>
</dbReference>
<dbReference type="Proteomes" id="UP000293952">
    <property type="component" value="Unassembled WGS sequence"/>
</dbReference>
<evidence type="ECO:0000313" key="2">
    <source>
        <dbReference type="EMBL" id="RYM32590.1"/>
    </source>
</evidence>
<evidence type="ECO:0000256" key="1">
    <source>
        <dbReference type="SAM" id="Phobius"/>
    </source>
</evidence>
<evidence type="ECO:0000313" key="3">
    <source>
        <dbReference type="Proteomes" id="UP000293952"/>
    </source>
</evidence>
<keyword evidence="1" id="KW-0472">Membrane</keyword>
<keyword evidence="1" id="KW-1133">Transmembrane helix</keyword>
<name>A0A4Q4KII4_9FLAO</name>
<proteinExistence type="predicted"/>
<keyword evidence="1" id="KW-0812">Transmembrane</keyword>
<feature type="transmembrane region" description="Helical" evidence="1">
    <location>
        <begin position="63"/>
        <end position="83"/>
    </location>
</feature>
<dbReference type="OrthoDB" id="9931865at2"/>
<dbReference type="RefSeq" id="WP_130094689.1">
    <property type="nucleotide sequence ID" value="NZ_SETE01000006.1"/>
</dbReference>
<evidence type="ECO:0008006" key="4">
    <source>
        <dbReference type="Google" id="ProtNLM"/>
    </source>
</evidence>
<reference evidence="2 3" key="1">
    <citation type="submission" date="2019-02" db="EMBL/GenBank/DDBJ databases">
        <title>Genome sequence of the sea-ice species Brumimicrobium glaciale.</title>
        <authorList>
            <person name="Bowman J.P."/>
        </authorList>
    </citation>
    <scope>NUCLEOTIDE SEQUENCE [LARGE SCALE GENOMIC DNA]</scope>
    <source>
        <strain evidence="2 3">IC156</strain>
    </source>
</reference>
<gene>
    <name evidence="2" type="ORF">ERX46_15105</name>
</gene>
<sequence>MENLDEYNQDNELINNGNLSPTAKENLHNSAVWVKIIAIVGIVGSGIGAIFSLILIFTSPATVIFNLAFYALFIYVSMLLLNVSKSIERGSLNMDAFAENFLKYYKIIAIMTIVGIVLSIFAVIFAASFATSMINGF</sequence>